<evidence type="ECO:0000313" key="1">
    <source>
        <dbReference type="EMBL" id="THU80671.1"/>
    </source>
</evidence>
<feature type="non-terminal residue" evidence="1">
    <location>
        <position position="119"/>
    </location>
</feature>
<organism evidence="1 2">
    <name type="scientific">Dendrothele bispora (strain CBS 962.96)</name>
    <dbReference type="NCBI Taxonomy" id="1314807"/>
    <lineage>
        <taxon>Eukaryota</taxon>
        <taxon>Fungi</taxon>
        <taxon>Dikarya</taxon>
        <taxon>Basidiomycota</taxon>
        <taxon>Agaricomycotina</taxon>
        <taxon>Agaricomycetes</taxon>
        <taxon>Agaricomycetidae</taxon>
        <taxon>Agaricales</taxon>
        <taxon>Agaricales incertae sedis</taxon>
        <taxon>Dendrothele</taxon>
    </lineage>
</organism>
<keyword evidence="2" id="KW-1185">Reference proteome</keyword>
<dbReference type="EMBL" id="ML179883">
    <property type="protein sequence ID" value="THU80671.1"/>
    <property type="molecule type" value="Genomic_DNA"/>
</dbReference>
<accession>A0A4S8KXT5</accession>
<name>A0A4S8KXT5_DENBC</name>
<protein>
    <submittedName>
        <fullName evidence="1">Uncharacterized protein</fullName>
    </submittedName>
</protein>
<reference evidence="1 2" key="1">
    <citation type="journal article" date="2019" name="Nat. Ecol. Evol.">
        <title>Megaphylogeny resolves global patterns of mushroom evolution.</title>
        <authorList>
            <person name="Varga T."/>
            <person name="Krizsan K."/>
            <person name="Foldi C."/>
            <person name="Dima B."/>
            <person name="Sanchez-Garcia M."/>
            <person name="Sanchez-Ramirez S."/>
            <person name="Szollosi G.J."/>
            <person name="Szarkandi J.G."/>
            <person name="Papp V."/>
            <person name="Albert L."/>
            <person name="Andreopoulos W."/>
            <person name="Angelini C."/>
            <person name="Antonin V."/>
            <person name="Barry K.W."/>
            <person name="Bougher N.L."/>
            <person name="Buchanan P."/>
            <person name="Buyck B."/>
            <person name="Bense V."/>
            <person name="Catcheside P."/>
            <person name="Chovatia M."/>
            <person name="Cooper J."/>
            <person name="Damon W."/>
            <person name="Desjardin D."/>
            <person name="Finy P."/>
            <person name="Geml J."/>
            <person name="Haridas S."/>
            <person name="Hughes K."/>
            <person name="Justo A."/>
            <person name="Karasinski D."/>
            <person name="Kautmanova I."/>
            <person name="Kiss B."/>
            <person name="Kocsube S."/>
            <person name="Kotiranta H."/>
            <person name="LaButti K.M."/>
            <person name="Lechner B.E."/>
            <person name="Liimatainen K."/>
            <person name="Lipzen A."/>
            <person name="Lukacs Z."/>
            <person name="Mihaltcheva S."/>
            <person name="Morgado L.N."/>
            <person name="Niskanen T."/>
            <person name="Noordeloos M.E."/>
            <person name="Ohm R.A."/>
            <person name="Ortiz-Santana B."/>
            <person name="Ovrebo C."/>
            <person name="Racz N."/>
            <person name="Riley R."/>
            <person name="Savchenko A."/>
            <person name="Shiryaev A."/>
            <person name="Soop K."/>
            <person name="Spirin V."/>
            <person name="Szebenyi C."/>
            <person name="Tomsovsky M."/>
            <person name="Tulloss R.E."/>
            <person name="Uehling J."/>
            <person name="Grigoriev I.V."/>
            <person name="Vagvolgyi C."/>
            <person name="Papp T."/>
            <person name="Martin F.M."/>
            <person name="Miettinen O."/>
            <person name="Hibbett D.S."/>
            <person name="Nagy L.G."/>
        </authorList>
    </citation>
    <scope>NUCLEOTIDE SEQUENCE [LARGE SCALE GENOMIC DNA]</scope>
    <source>
        <strain evidence="1 2">CBS 962.96</strain>
    </source>
</reference>
<sequence>MEEDKAQDNAEPLGDIATIVANTSAPPSLVSSPKSSPDSEIFLSNCETIAVLSLYSTLSSDVPGLDEPLFKVDAPAQYATNLTPHKWNIATTAEGFGANRPISIGVFQTQGSKGADPHC</sequence>
<proteinExistence type="predicted"/>
<gene>
    <name evidence="1" type="ORF">K435DRAFT_874159</name>
</gene>
<dbReference type="Proteomes" id="UP000297245">
    <property type="component" value="Unassembled WGS sequence"/>
</dbReference>
<evidence type="ECO:0000313" key="2">
    <source>
        <dbReference type="Proteomes" id="UP000297245"/>
    </source>
</evidence>
<dbReference type="AlphaFoldDB" id="A0A4S8KXT5"/>